<reference evidence="1" key="1">
    <citation type="submission" date="2021-02" db="EMBL/GenBank/DDBJ databases">
        <title>First Annotated Genome of the Yellow-green Alga Tribonema minus.</title>
        <authorList>
            <person name="Mahan K.M."/>
        </authorList>
    </citation>
    <scope>NUCLEOTIDE SEQUENCE</scope>
    <source>
        <strain evidence="1">UTEX B ZZ1240</strain>
    </source>
</reference>
<comment type="caution">
    <text evidence="1">The sequence shown here is derived from an EMBL/GenBank/DDBJ whole genome shotgun (WGS) entry which is preliminary data.</text>
</comment>
<dbReference type="InterPro" id="IPR052050">
    <property type="entry name" value="SecEffector_AnkRepeat"/>
</dbReference>
<dbReference type="AlphaFoldDB" id="A0A836C8W5"/>
<dbReference type="PANTHER" id="PTHR46586">
    <property type="entry name" value="ANKYRIN REPEAT-CONTAINING PROTEIN"/>
    <property type="match status" value="1"/>
</dbReference>
<organism evidence="1 2">
    <name type="scientific">Tribonema minus</name>
    <dbReference type="NCBI Taxonomy" id="303371"/>
    <lineage>
        <taxon>Eukaryota</taxon>
        <taxon>Sar</taxon>
        <taxon>Stramenopiles</taxon>
        <taxon>Ochrophyta</taxon>
        <taxon>PX clade</taxon>
        <taxon>Xanthophyceae</taxon>
        <taxon>Tribonematales</taxon>
        <taxon>Tribonemataceae</taxon>
        <taxon>Tribonema</taxon>
    </lineage>
</organism>
<name>A0A836C8W5_9STRA</name>
<dbReference type="PANTHER" id="PTHR46586:SF3">
    <property type="entry name" value="ANKYRIN REPEAT-CONTAINING PROTEIN"/>
    <property type="match status" value="1"/>
</dbReference>
<proteinExistence type="predicted"/>
<dbReference type="Proteomes" id="UP000664859">
    <property type="component" value="Unassembled WGS sequence"/>
</dbReference>
<dbReference type="EMBL" id="JAFCMP010000531">
    <property type="protein sequence ID" value="KAG5176919.1"/>
    <property type="molecule type" value="Genomic_DNA"/>
</dbReference>
<evidence type="ECO:0000313" key="2">
    <source>
        <dbReference type="Proteomes" id="UP000664859"/>
    </source>
</evidence>
<sequence length="562" mass="60718">MNMANYASCDADHIYHLLKMVVTGLRRLRGQHPWLLRGLDEQYSWLDGIQAAPAPPAAAGAVLASEPAKGVWQMLGPGYWLIVASINRGIRAAYTKELLSWGASSSSSSSGGRSSDGDCTWLCRTALSVVLQSDSVFRMALDIRAIPPAVHVALGRAAALSCVMIQEAMDAQLTVDGTVLIGAAERCCESALDQWCLCLSYRPAWRVQRAWVLPAMALSAIGESERPAALRVLRWVFNAASAEGSVVAGAAAGEMQLPPLLLTLLAFKCARYGHYDTFRWLYARGRALTAQDITPQVCIADFKAFMEQVMVPSHAAARNDKMLFLMKPEPAAPHTYSLMDNAICYGQEAFVRALSASDVPSLSSFTHDSAALAAANTSCRLLQWLHAHPACPFNAVNVIKASLQSCSGGTLGVSAGDDAIERIALEKLRWLHSVDAFEVLSQRGLNNLVAFTGTKFAMLPQSAHPVLRARILWLLDDMGAQWPGGGAASIVRAHERVNACAVVRMVSDLECPWGQWTSEECALVRSRQQQQQRSEGLAGAQRWMQQLHALGCPCACAEAGNA</sequence>
<protein>
    <submittedName>
        <fullName evidence="1">Uncharacterized protein</fullName>
    </submittedName>
</protein>
<gene>
    <name evidence="1" type="ORF">JKP88DRAFT_350893</name>
</gene>
<evidence type="ECO:0000313" key="1">
    <source>
        <dbReference type="EMBL" id="KAG5176919.1"/>
    </source>
</evidence>
<accession>A0A836C8W5</accession>
<keyword evidence="2" id="KW-1185">Reference proteome</keyword>